<dbReference type="InterPro" id="IPR052763">
    <property type="entry name" value="DnaJ_C4"/>
</dbReference>
<accession>A0A9N9QKB4</accession>
<dbReference type="InterPro" id="IPR001623">
    <property type="entry name" value="DnaJ_domain"/>
</dbReference>
<keyword evidence="4" id="KW-1185">Reference proteome</keyword>
<dbReference type="PANTHER" id="PTHR44825:SF1">
    <property type="entry name" value="DNAJ HOMOLOG SUBFAMILY C MEMBER 4"/>
    <property type="match status" value="1"/>
</dbReference>
<protein>
    <recommendedName>
        <fullName evidence="2">J domain-containing protein</fullName>
    </recommendedName>
</protein>
<feature type="transmembrane region" description="Helical" evidence="1">
    <location>
        <begin position="164"/>
        <end position="187"/>
    </location>
</feature>
<reference evidence="3" key="1">
    <citation type="submission" date="2022-01" db="EMBL/GenBank/DDBJ databases">
        <authorList>
            <person name="King R."/>
        </authorList>
    </citation>
    <scope>NUCLEOTIDE SEQUENCE</scope>
</reference>
<dbReference type="Proteomes" id="UP001152799">
    <property type="component" value="Chromosome 11"/>
</dbReference>
<keyword evidence="1" id="KW-0812">Transmembrane</keyword>
<evidence type="ECO:0000259" key="2">
    <source>
        <dbReference type="PROSITE" id="PS50076"/>
    </source>
</evidence>
<proteinExistence type="predicted"/>
<dbReference type="PANTHER" id="PTHR44825">
    <property type="match status" value="1"/>
</dbReference>
<dbReference type="OrthoDB" id="445556at2759"/>
<dbReference type="Gene3D" id="1.10.287.110">
    <property type="entry name" value="DnaJ domain"/>
    <property type="match status" value="1"/>
</dbReference>
<dbReference type="SMART" id="SM00271">
    <property type="entry name" value="DnaJ"/>
    <property type="match status" value="1"/>
</dbReference>
<keyword evidence="1" id="KW-1133">Transmembrane helix</keyword>
<dbReference type="EMBL" id="OU892287">
    <property type="protein sequence ID" value="CAG9762251.1"/>
    <property type="molecule type" value="Genomic_DNA"/>
</dbReference>
<keyword evidence="1" id="KW-0472">Membrane</keyword>
<organism evidence="3 4">
    <name type="scientific">Ceutorhynchus assimilis</name>
    <name type="common">cabbage seed weevil</name>
    <dbReference type="NCBI Taxonomy" id="467358"/>
    <lineage>
        <taxon>Eukaryota</taxon>
        <taxon>Metazoa</taxon>
        <taxon>Ecdysozoa</taxon>
        <taxon>Arthropoda</taxon>
        <taxon>Hexapoda</taxon>
        <taxon>Insecta</taxon>
        <taxon>Pterygota</taxon>
        <taxon>Neoptera</taxon>
        <taxon>Endopterygota</taxon>
        <taxon>Coleoptera</taxon>
        <taxon>Polyphaga</taxon>
        <taxon>Cucujiformia</taxon>
        <taxon>Curculionidae</taxon>
        <taxon>Ceutorhynchinae</taxon>
        <taxon>Ceutorhynchus</taxon>
    </lineage>
</organism>
<dbReference type="PROSITE" id="PS50076">
    <property type="entry name" value="DNAJ_2"/>
    <property type="match status" value="1"/>
</dbReference>
<dbReference type="SUPFAM" id="SSF46565">
    <property type="entry name" value="Chaperone J-domain"/>
    <property type="match status" value="1"/>
</dbReference>
<dbReference type="PRINTS" id="PR00625">
    <property type="entry name" value="JDOMAIN"/>
</dbReference>
<evidence type="ECO:0000313" key="3">
    <source>
        <dbReference type="EMBL" id="CAG9762251.1"/>
    </source>
</evidence>
<sequence>MIPFHLGMNQKLSSFLLKNAFLTLKKLFHKSSFLSSHYDTLKVKTDCTSKEIRESFIKLSKKNHPDVNKNPNAHKEFLKIQEAYNVLGKPNSRAMYDLGRSRPRYSHRRGTYYAYSRTAPRYTSGSAWDDPSFYANRDKSQFKERPADSYYGFKGMKRVSNGTFALIVVAFATVAFMIQMVILRYVFMKQQNKMRQKSMELQALLNDLQETAEKNGNKKQVEIARQRFEAKERWEAEQKAMKK</sequence>
<dbReference type="CDD" id="cd06257">
    <property type="entry name" value="DnaJ"/>
    <property type="match status" value="1"/>
</dbReference>
<dbReference type="Pfam" id="PF00226">
    <property type="entry name" value="DnaJ"/>
    <property type="match status" value="1"/>
</dbReference>
<dbReference type="AlphaFoldDB" id="A0A9N9QKB4"/>
<dbReference type="InterPro" id="IPR036869">
    <property type="entry name" value="J_dom_sf"/>
</dbReference>
<gene>
    <name evidence="3" type="ORF">CEUTPL_LOCUS2935</name>
</gene>
<evidence type="ECO:0000256" key="1">
    <source>
        <dbReference type="SAM" id="Phobius"/>
    </source>
</evidence>
<name>A0A9N9QKB4_9CUCU</name>
<feature type="domain" description="J" evidence="2">
    <location>
        <begin position="36"/>
        <end position="100"/>
    </location>
</feature>
<evidence type="ECO:0000313" key="4">
    <source>
        <dbReference type="Proteomes" id="UP001152799"/>
    </source>
</evidence>